<accession>A0A9Q0BJK9</accession>
<dbReference type="Proteomes" id="UP001059596">
    <property type="component" value="Unassembled WGS sequence"/>
</dbReference>
<dbReference type="AlphaFoldDB" id="A0A9Q0BJK9"/>
<name>A0A9Q0BJK9_9MUSC</name>
<keyword evidence="2" id="KW-1185">Reference proteome</keyword>
<gene>
    <name evidence="1" type="ORF">M5D96_012668</name>
</gene>
<protein>
    <submittedName>
        <fullName evidence="1">Uncharacterized protein</fullName>
    </submittedName>
</protein>
<sequence length="66" mass="6961">MSLRLLQVNLHHSKAASAALLPRLADGAADLVLVQEAWVVGGKVSGLGTKEFRLLLDPRGATETTP</sequence>
<dbReference type="SUPFAM" id="SSF56219">
    <property type="entry name" value="DNase I-like"/>
    <property type="match status" value="1"/>
</dbReference>
<reference evidence="1" key="1">
    <citation type="journal article" date="2023" name="Genome Biol. Evol.">
        <title>Long-read-based Genome Assembly of Drosophila gunungcola Reveals Fewer Chemosensory Genes in Flower-breeding Species.</title>
        <authorList>
            <person name="Negi A."/>
            <person name="Liao B.Y."/>
            <person name="Yeh S.D."/>
        </authorList>
    </citation>
    <scope>NUCLEOTIDE SEQUENCE</scope>
    <source>
        <strain evidence="1">Sukarami</strain>
    </source>
</reference>
<dbReference type="EMBL" id="JAMKOV010000068">
    <property type="protein sequence ID" value="KAI8034552.1"/>
    <property type="molecule type" value="Genomic_DNA"/>
</dbReference>
<organism evidence="1 2">
    <name type="scientific">Drosophila gunungcola</name>
    <name type="common">fruit fly</name>
    <dbReference type="NCBI Taxonomy" id="103775"/>
    <lineage>
        <taxon>Eukaryota</taxon>
        <taxon>Metazoa</taxon>
        <taxon>Ecdysozoa</taxon>
        <taxon>Arthropoda</taxon>
        <taxon>Hexapoda</taxon>
        <taxon>Insecta</taxon>
        <taxon>Pterygota</taxon>
        <taxon>Neoptera</taxon>
        <taxon>Endopterygota</taxon>
        <taxon>Diptera</taxon>
        <taxon>Brachycera</taxon>
        <taxon>Muscomorpha</taxon>
        <taxon>Ephydroidea</taxon>
        <taxon>Drosophilidae</taxon>
        <taxon>Drosophila</taxon>
        <taxon>Sophophora</taxon>
    </lineage>
</organism>
<dbReference type="Gene3D" id="3.60.10.10">
    <property type="entry name" value="Endonuclease/exonuclease/phosphatase"/>
    <property type="match status" value="1"/>
</dbReference>
<dbReference type="InterPro" id="IPR036691">
    <property type="entry name" value="Endo/exonu/phosph_ase_sf"/>
</dbReference>
<comment type="caution">
    <text evidence="1">The sequence shown here is derived from an EMBL/GenBank/DDBJ whole genome shotgun (WGS) entry which is preliminary data.</text>
</comment>
<evidence type="ECO:0000313" key="2">
    <source>
        <dbReference type="Proteomes" id="UP001059596"/>
    </source>
</evidence>
<evidence type="ECO:0000313" key="1">
    <source>
        <dbReference type="EMBL" id="KAI8034552.1"/>
    </source>
</evidence>
<proteinExistence type="predicted"/>